<protein>
    <submittedName>
        <fullName evidence="3">Heptosyltransferase</fullName>
    </submittedName>
</protein>
<evidence type="ECO:0000256" key="1">
    <source>
        <dbReference type="ARBA" id="ARBA00022676"/>
    </source>
</evidence>
<organism evidence="3 4">
    <name type="scientific">Pedobacter gandavensis</name>
    <dbReference type="NCBI Taxonomy" id="2679963"/>
    <lineage>
        <taxon>Bacteria</taxon>
        <taxon>Pseudomonadati</taxon>
        <taxon>Bacteroidota</taxon>
        <taxon>Sphingobacteriia</taxon>
        <taxon>Sphingobacteriales</taxon>
        <taxon>Sphingobacteriaceae</taxon>
        <taxon>Pedobacter</taxon>
    </lineage>
</organism>
<reference evidence="3 4" key="1">
    <citation type="submission" date="2019-11" db="EMBL/GenBank/DDBJ databases">
        <title>Description of Pedobacter sp. LMG 31462T.</title>
        <authorList>
            <person name="Carlier A."/>
            <person name="Qi S."/>
            <person name="Vandamme P."/>
        </authorList>
    </citation>
    <scope>NUCLEOTIDE SEQUENCE [LARGE SCALE GENOMIC DNA]</scope>
    <source>
        <strain evidence="3 4">LMG 31462</strain>
    </source>
</reference>
<name>A0ABR6EVA6_9SPHI</name>
<dbReference type="PANTHER" id="PTHR30160:SF22">
    <property type="entry name" value="LIPOPOLYSACCHARIDE CORE BIOSYNTHESIS PROTEIN"/>
    <property type="match status" value="1"/>
</dbReference>
<sequence>MPKETAKILVIRFSAMGDVAMTAPILKEFTAHYPTHQLLVVSRPFFKPFFNEVERLSFQPFDPKGTHKGFFGLLKLFRELSKQDITAIADLHSNLRSKILCFLFMLKGIKSVSVDKGRKEKAALTRKADKVLVPLELTVARYAKVFGKLGFPFPLSNTLKEPSPAPLNNILFPEKTQKWIGVSPFAQHLQKVYPLHKMEKVVIELAELGHHLFIFGGSAEEEATANSWAAKHKNITALVRKIKLEEELDFISNLDVMLSMDSSGMHLASLKNIPVVSVWGATHPYAGFLGYGQSINDAVQIDLYCRPCSVYGNIPCYRGDFACMNNLTESTVINSVLNKLIHGQTTSIDTTRKI</sequence>
<accession>A0ABR6EVA6</accession>
<dbReference type="RefSeq" id="WP_182956405.1">
    <property type="nucleotide sequence ID" value="NZ_WNXC01000002.1"/>
</dbReference>
<comment type="caution">
    <text evidence="3">The sequence shown here is derived from an EMBL/GenBank/DDBJ whole genome shotgun (WGS) entry which is preliminary data.</text>
</comment>
<dbReference type="SUPFAM" id="SSF53756">
    <property type="entry name" value="UDP-Glycosyltransferase/glycogen phosphorylase"/>
    <property type="match status" value="1"/>
</dbReference>
<evidence type="ECO:0000256" key="2">
    <source>
        <dbReference type="ARBA" id="ARBA00022679"/>
    </source>
</evidence>
<keyword evidence="4" id="KW-1185">Reference proteome</keyword>
<evidence type="ECO:0000313" key="4">
    <source>
        <dbReference type="Proteomes" id="UP000636110"/>
    </source>
</evidence>
<dbReference type="Pfam" id="PF01075">
    <property type="entry name" value="Glyco_transf_9"/>
    <property type="match status" value="1"/>
</dbReference>
<dbReference type="PANTHER" id="PTHR30160">
    <property type="entry name" value="TETRAACYLDISACCHARIDE 4'-KINASE-RELATED"/>
    <property type="match status" value="1"/>
</dbReference>
<dbReference type="CDD" id="cd03789">
    <property type="entry name" value="GT9_LPS_heptosyltransferase"/>
    <property type="match status" value="1"/>
</dbReference>
<dbReference type="InterPro" id="IPR002201">
    <property type="entry name" value="Glyco_trans_9"/>
</dbReference>
<keyword evidence="1" id="KW-0328">Glycosyltransferase</keyword>
<keyword evidence="2" id="KW-0808">Transferase</keyword>
<dbReference type="InterPro" id="IPR051199">
    <property type="entry name" value="LPS_LOS_Heptosyltrfase"/>
</dbReference>
<dbReference type="Proteomes" id="UP000636110">
    <property type="component" value="Unassembled WGS sequence"/>
</dbReference>
<dbReference type="EMBL" id="WNXC01000002">
    <property type="protein sequence ID" value="MBB2149205.1"/>
    <property type="molecule type" value="Genomic_DNA"/>
</dbReference>
<proteinExistence type="predicted"/>
<gene>
    <name evidence="3" type="ORF">GM920_09825</name>
</gene>
<evidence type="ECO:0000313" key="3">
    <source>
        <dbReference type="EMBL" id="MBB2149205.1"/>
    </source>
</evidence>
<dbReference type="Gene3D" id="3.40.50.2000">
    <property type="entry name" value="Glycogen Phosphorylase B"/>
    <property type="match status" value="2"/>
</dbReference>